<feature type="domain" description="Glycosyltransferase 2-like" evidence="1">
    <location>
        <begin position="6"/>
        <end position="135"/>
    </location>
</feature>
<dbReference type="InterPro" id="IPR001173">
    <property type="entry name" value="Glyco_trans_2-like"/>
</dbReference>
<dbReference type="SUPFAM" id="SSF53448">
    <property type="entry name" value="Nucleotide-diphospho-sugar transferases"/>
    <property type="match status" value="1"/>
</dbReference>
<dbReference type="STRING" id="1335309.GA0116948_11255"/>
<dbReference type="EMBL" id="FMAR01000012">
    <property type="protein sequence ID" value="SCC51635.1"/>
    <property type="molecule type" value="Genomic_DNA"/>
</dbReference>
<dbReference type="Proteomes" id="UP000242818">
    <property type="component" value="Unassembled WGS sequence"/>
</dbReference>
<dbReference type="OrthoDB" id="9815829at2"/>
<sequence>MQAKFSVIIPTYNRAGQLKTCLESLEAQTFRDFEILVCDDGSLDDSAAVVEAFKATTTLPVQYFFNENWGGPAYPRNVGIAHSQAPWLCFLDSDDYWYPEKLAECNAFTQQYDFICHEVDIIGRRPPRNRIRTFAFGTKVFYNLMTRGNSIITSSVCVKKEIILSLGGFSEDKMMIAVEDFDLWLRIARAAYQFKVIHRSLGAYWEGGGNISTASDKQLKRLENIYNRYLPYLADTPRALHRATAVLRYLQGWMYLRLGDRKAAWTAFRVAVRWGVTDIKLKGLYQMMKAILT</sequence>
<organism evidence="2 3">
    <name type="scientific">Chitinophaga costaii</name>
    <dbReference type="NCBI Taxonomy" id="1335309"/>
    <lineage>
        <taxon>Bacteria</taxon>
        <taxon>Pseudomonadati</taxon>
        <taxon>Bacteroidota</taxon>
        <taxon>Chitinophagia</taxon>
        <taxon>Chitinophagales</taxon>
        <taxon>Chitinophagaceae</taxon>
        <taxon>Chitinophaga</taxon>
    </lineage>
</organism>
<dbReference type="PANTHER" id="PTHR43685:SF2">
    <property type="entry name" value="GLYCOSYLTRANSFERASE 2-LIKE DOMAIN-CONTAINING PROTEIN"/>
    <property type="match status" value="1"/>
</dbReference>
<keyword evidence="3" id="KW-1185">Reference proteome</keyword>
<dbReference type="CDD" id="cd00761">
    <property type="entry name" value="Glyco_tranf_GTA_type"/>
    <property type="match status" value="1"/>
</dbReference>
<keyword evidence="2" id="KW-0808">Transferase</keyword>
<evidence type="ECO:0000259" key="1">
    <source>
        <dbReference type="Pfam" id="PF00535"/>
    </source>
</evidence>
<name>A0A1C4F7F3_9BACT</name>
<dbReference type="RefSeq" id="WP_089713891.1">
    <property type="nucleotide sequence ID" value="NZ_FMAR01000012.1"/>
</dbReference>
<evidence type="ECO:0000313" key="3">
    <source>
        <dbReference type="Proteomes" id="UP000242818"/>
    </source>
</evidence>
<evidence type="ECO:0000313" key="2">
    <source>
        <dbReference type="EMBL" id="SCC51635.1"/>
    </source>
</evidence>
<dbReference type="InterPro" id="IPR029044">
    <property type="entry name" value="Nucleotide-diphossugar_trans"/>
</dbReference>
<reference evidence="2 3" key="1">
    <citation type="submission" date="2016-08" db="EMBL/GenBank/DDBJ databases">
        <authorList>
            <person name="Seilhamer J.J."/>
        </authorList>
    </citation>
    <scope>NUCLEOTIDE SEQUENCE [LARGE SCALE GENOMIC DNA]</scope>
    <source>
        <strain evidence="2 3">A37T2</strain>
    </source>
</reference>
<dbReference type="InterPro" id="IPR050834">
    <property type="entry name" value="Glycosyltransf_2"/>
</dbReference>
<protein>
    <submittedName>
        <fullName evidence="2">Glycosyltransferase involved in cell wall bisynthesis</fullName>
    </submittedName>
</protein>
<accession>A0A1C4F7F3</accession>
<proteinExistence type="predicted"/>
<dbReference type="PANTHER" id="PTHR43685">
    <property type="entry name" value="GLYCOSYLTRANSFERASE"/>
    <property type="match status" value="1"/>
</dbReference>
<gene>
    <name evidence="2" type="ORF">GA0116948_11255</name>
</gene>
<dbReference type="AlphaFoldDB" id="A0A1C4F7F3"/>
<dbReference type="Pfam" id="PF00535">
    <property type="entry name" value="Glycos_transf_2"/>
    <property type="match status" value="1"/>
</dbReference>
<dbReference type="GO" id="GO:0016740">
    <property type="term" value="F:transferase activity"/>
    <property type="evidence" value="ECO:0007669"/>
    <property type="project" value="UniProtKB-KW"/>
</dbReference>
<dbReference type="Gene3D" id="3.90.550.10">
    <property type="entry name" value="Spore Coat Polysaccharide Biosynthesis Protein SpsA, Chain A"/>
    <property type="match status" value="1"/>
</dbReference>